<dbReference type="OrthoDB" id="7269965at2"/>
<reference evidence="2 3" key="1">
    <citation type="submission" date="2019-09" db="EMBL/GenBank/DDBJ databases">
        <title>Genome sequence of Roseospira marina, one of the more divergent members of the non-sulfur purple photosynthetic bacterial family, the Rhodospirillaceae.</title>
        <authorList>
            <person name="Meyer T."/>
            <person name="Kyndt J."/>
        </authorList>
    </citation>
    <scope>NUCLEOTIDE SEQUENCE [LARGE SCALE GENOMIC DNA]</scope>
    <source>
        <strain evidence="2 3">DSM 15113</strain>
    </source>
</reference>
<dbReference type="Gene3D" id="1.10.287.500">
    <property type="entry name" value="Helix hairpin bin"/>
    <property type="match status" value="1"/>
</dbReference>
<evidence type="ECO:0000313" key="3">
    <source>
        <dbReference type="Proteomes" id="UP000324065"/>
    </source>
</evidence>
<dbReference type="RefSeq" id="WP_150062985.1">
    <property type="nucleotide sequence ID" value="NZ_JACIGJ010000013.1"/>
</dbReference>
<dbReference type="Proteomes" id="UP000324065">
    <property type="component" value="Unassembled WGS sequence"/>
</dbReference>
<accession>A0A5M6I9A3</accession>
<comment type="caution">
    <text evidence="2">The sequence shown here is derived from an EMBL/GenBank/DDBJ whole genome shotgun (WGS) entry which is preliminary data.</text>
</comment>
<feature type="region of interest" description="Disordered" evidence="1">
    <location>
        <begin position="77"/>
        <end position="129"/>
    </location>
</feature>
<proteinExistence type="predicted"/>
<dbReference type="EMBL" id="VWPJ01000013">
    <property type="protein sequence ID" value="KAA5604854.1"/>
    <property type="molecule type" value="Genomic_DNA"/>
</dbReference>
<gene>
    <name evidence="2" type="ORF">F1188_13590</name>
</gene>
<feature type="compositionally biased region" description="Low complexity" evidence="1">
    <location>
        <begin position="77"/>
        <end position="91"/>
    </location>
</feature>
<dbReference type="AlphaFoldDB" id="A0A5M6I9A3"/>
<sequence>MDAALHAAVAQLESVLAEQESATNRILGLAELLMAHAPDAATRLRIEAIMETCAFQDVTGQRIRRVRGLLSRLTTLRGGPFRLGPRSSAPTSPRPTPVPARDAGDGADAGEDGEKGLTQADVDRLLHNR</sequence>
<name>A0A5M6I9A3_9PROT</name>
<evidence type="ECO:0000313" key="2">
    <source>
        <dbReference type="EMBL" id="KAA5604854.1"/>
    </source>
</evidence>
<evidence type="ECO:0008006" key="4">
    <source>
        <dbReference type="Google" id="ProtNLM"/>
    </source>
</evidence>
<keyword evidence="3" id="KW-1185">Reference proteome</keyword>
<evidence type="ECO:0000256" key="1">
    <source>
        <dbReference type="SAM" id="MobiDB-lite"/>
    </source>
</evidence>
<dbReference type="SUPFAM" id="SSF75708">
    <property type="entry name" value="Chemotaxis phosphatase CheZ"/>
    <property type="match status" value="1"/>
</dbReference>
<organism evidence="2 3">
    <name type="scientific">Roseospira marina</name>
    <dbReference type="NCBI Taxonomy" id="140057"/>
    <lineage>
        <taxon>Bacteria</taxon>
        <taxon>Pseudomonadati</taxon>
        <taxon>Pseudomonadota</taxon>
        <taxon>Alphaproteobacteria</taxon>
        <taxon>Rhodospirillales</taxon>
        <taxon>Rhodospirillaceae</taxon>
        <taxon>Roseospira</taxon>
    </lineage>
</organism>
<protein>
    <recommendedName>
        <fullName evidence="4">Chemotaxis protein CheZ</fullName>
    </recommendedName>
</protein>